<evidence type="ECO:0000313" key="2">
    <source>
        <dbReference type="EMBL" id="PVY78342.1"/>
    </source>
</evidence>
<proteinExistence type="predicted"/>
<reference evidence="2 3" key="1">
    <citation type="submission" date="2018-04" db="EMBL/GenBank/DDBJ databases">
        <title>Genomic Encyclopedia of Type Strains, Phase IV (KMG-IV): sequencing the most valuable type-strain genomes for metagenomic binning, comparative biology and taxonomic classification.</title>
        <authorList>
            <person name="Goeker M."/>
        </authorList>
    </citation>
    <scope>NUCLEOTIDE SEQUENCE [LARGE SCALE GENOMIC DNA]</scope>
    <source>
        <strain evidence="2 3">DSM 28688</strain>
    </source>
</reference>
<dbReference type="RefSeq" id="WP_341477024.1">
    <property type="nucleotide sequence ID" value="NZ_QEKQ01000002.1"/>
</dbReference>
<dbReference type="Proteomes" id="UP000245887">
    <property type="component" value="Unassembled WGS sequence"/>
</dbReference>
<comment type="caution">
    <text evidence="2">The sequence shown here is derived from an EMBL/GenBank/DDBJ whole genome shotgun (WGS) entry which is preliminary data.</text>
</comment>
<evidence type="ECO:0000256" key="1">
    <source>
        <dbReference type="SAM" id="SignalP"/>
    </source>
</evidence>
<protein>
    <submittedName>
        <fullName evidence="2">Outer membrane protein</fullName>
    </submittedName>
</protein>
<dbReference type="AlphaFoldDB" id="A0A2U1CZY3"/>
<dbReference type="InterPro" id="IPR026387">
    <property type="entry name" value="OMP_w_GlyGly"/>
</dbReference>
<feature type="chain" id="PRO_5015657585" evidence="1">
    <location>
        <begin position="23"/>
        <end position="249"/>
    </location>
</feature>
<sequence length="249" mass="26660">MMRKTAMTVASVLAMTTPLAMADTVGAGASVSYWDSSLSGTATNGTDTVDVENDLNLDGDSNVNLTALVEHPVPVLPNIRLNYTLIEQSGDGQLEANTGFGLITPGTTSVDVRSDLDLEQLDLTLYYELLDNWVNLDGGLTIRDIDGELIVQDQTRNLEDRTDISGVIPMAYASARFDLPFTGASIGAEGNGISFDGDSIFDARAYGQLDIAVLRLQAGYRRMDVDYEDGNDALDVTLDGPYVSAGVDF</sequence>
<accession>A0A2U1CZY3</accession>
<organism evidence="2 3">
    <name type="scientific">Tamilnaduibacter salinus</name>
    <dbReference type="NCBI Taxonomy" id="1484056"/>
    <lineage>
        <taxon>Bacteria</taxon>
        <taxon>Pseudomonadati</taxon>
        <taxon>Pseudomonadota</taxon>
        <taxon>Gammaproteobacteria</taxon>
        <taxon>Pseudomonadales</taxon>
        <taxon>Marinobacteraceae</taxon>
        <taxon>Tamilnaduibacter</taxon>
    </lineage>
</organism>
<dbReference type="EMBL" id="QEKQ01000002">
    <property type="protein sequence ID" value="PVY78342.1"/>
    <property type="molecule type" value="Genomic_DNA"/>
</dbReference>
<feature type="signal peptide" evidence="1">
    <location>
        <begin position="1"/>
        <end position="22"/>
    </location>
</feature>
<gene>
    <name evidence="2" type="ORF">C8D92_102385</name>
</gene>
<dbReference type="NCBIfam" id="TIGR04219">
    <property type="entry name" value="OMP_w_GlyGly"/>
    <property type="match status" value="1"/>
</dbReference>
<keyword evidence="1" id="KW-0732">Signal</keyword>
<name>A0A2U1CZY3_9GAMM</name>
<evidence type="ECO:0000313" key="3">
    <source>
        <dbReference type="Proteomes" id="UP000245887"/>
    </source>
</evidence>